<dbReference type="InterPro" id="IPR051675">
    <property type="entry name" value="Endo/Exo/Phosphatase_dom_1"/>
</dbReference>
<dbReference type="AlphaFoldDB" id="A0A553QLS3"/>
<sequence length="531" mass="58305">MGGNLGCHRSIPKDPTDFWQGKRKFSAACNFSHILVNQERLNINTATEEELMTLPGVNRAVAQNIVEYRECIGGFRKVEDLALVSGVGATKLEAIKLEICVSSKNSSSNHSPSSLRKEHEHLPSTGVNINTATLPQLMSVRDISEKIAKNIVEFRAAHGPFKSIEDLVKVPNINSSLLERIRFQVFVGRSRTPSINTNPSPTSFSGRSDEPDAPLGAPPFLPSVRPFVEPPVGTRDGKPVVRVGTWNLQRCSSEKANNPGVKEVLLAVQDLADREALDKLCAELNQPTLSSVRRWKSARGLWKCAVSEKATGQAGDAAEYSGFLWDSSSGIEIKDAAVMDNLTTNGNSSPHPQPYIGHFYIGTSELTLVNVHLTASPSPAEHKRKSSCEDVKLLRLSVAVQETLRGDREVLLLGHFATAPDSPEMESLRKEKLTALLAPSVFTNISTRCPQGSSCLDNIWSSRTLKKSYTGHCSVVREGLTSPWIPDNWSWGGVASQYCPVVAEFFVDTILKEQSRVPMLERLESMSKHER</sequence>
<dbReference type="GO" id="GO:0003677">
    <property type="term" value="F:DNA binding"/>
    <property type="evidence" value="ECO:0007669"/>
    <property type="project" value="InterPro"/>
</dbReference>
<dbReference type="Gene3D" id="1.10.150.320">
    <property type="entry name" value="Photosystem II 12 kDa extrinsic protein"/>
    <property type="match status" value="1"/>
</dbReference>
<gene>
    <name evidence="4" type="ORF">DNTS_014449</name>
</gene>
<dbReference type="Gene3D" id="1.10.150.280">
    <property type="entry name" value="AF1531-like domain"/>
    <property type="match status" value="1"/>
</dbReference>
<dbReference type="STRING" id="623744.A0A553QLS3"/>
<evidence type="ECO:0000313" key="5">
    <source>
        <dbReference type="Proteomes" id="UP000316079"/>
    </source>
</evidence>
<feature type="domain" description="Helix-hairpin-helix DNA-binding motif class 1" evidence="3">
    <location>
        <begin position="79"/>
        <end position="98"/>
    </location>
</feature>
<reference evidence="4 5" key="1">
    <citation type="journal article" date="2019" name="Sci. Data">
        <title>Hybrid genome assembly and annotation of Danionella translucida.</title>
        <authorList>
            <person name="Kadobianskyi M."/>
            <person name="Schulze L."/>
            <person name="Schuelke M."/>
            <person name="Judkewitz B."/>
        </authorList>
    </citation>
    <scope>NUCLEOTIDE SEQUENCE [LARGE SCALE GENOMIC DNA]</scope>
    <source>
        <strain evidence="4 5">Bolton</strain>
    </source>
</reference>
<dbReference type="NCBIfam" id="TIGR00426">
    <property type="entry name" value="competence protein ComEA helix-hairpin-helix repeat region"/>
    <property type="match status" value="1"/>
</dbReference>
<feature type="region of interest" description="Disordered" evidence="2">
    <location>
        <begin position="104"/>
        <end position="127"/>
    </location>
</feature>
<dbReference type="InterPro" id="IPR010994">
    <property type="entry name" value="RuvA_2-like"/>
</dbReference>
<dbReference type="InterPro" id="IPR036691">
    <property type="entry name" value="Endo/exonu/phosph_ase_sf"/>
</dbReference>
<name>A0A553QLS3_9TELE</name>
<feature type="domain" description="Helix-hairpin-helix DNA-binding motif class 1" evidence="3">
    <location>
        <begin position="165"/>
        <end position="184"/>
    </location>
</feature>
<evidence type="ECO:0000256" key="1">
    <source>
        <dbReference type="ARBA" id="ARBA00015260"/>
    </source>
</evidence>
<dbReference type="CDD" id="cd10283">
    <property type="entry name" value="MnuA_DNase1-like"/>
    <property type="match status" value="1"/>
</dbReference>
<feature type="compositionally biased region" description="Polar residues" evidence="2">
    <location>
        <begin position="192"/>
        <end position="206"/>
    </location>
</feature>
<dbReference type="SMART" id="SM00278">
    <property type="entry name" value="HhH1"/>
    <property type="match status" value="4"/>
</dbReference>
<protein>
    <recommendedName>
        <fullName evidence="1">Endonuclease/exonuclease/phosphatase family domain-containing protein 1</fullName>
    </recommendedName>
</protein>
<dbReference type="SUPFAM" id="SSF56219">
    <property type="entry name" value="DNase I-like"/>
    <property type="match status" value="1"/>
</dbReference>
<accession>A0A553QLS3</accession>
<keyword evidence="5" id="KW-1185">Reference proteome</keyword>
<dbReference type="SUPFAM" id="SSF47781">
    <property type="entry name" value="RuvA domain 2-like"/>
    <property type="match status" value="2"/>
</dbReference>
<dbReference type="PANTHER" id="PTHR21180">
    <property type="entry name" value="ENDONUCLEASE/EXONUCLEASE/PHOSPHATASE FAMILY DOMAIN-CONTAINING PROTEIN 1"/>
    <property type="match status" value="1"/>
</dbReference>
<dbReference type="Pfam" id="PF12836">
    <property type="entry name" value="HHH_3"/>
    <property type="match status" value="2"/>
</dbReference>
<dbReference type="GO" id="GO:0005886">
    <property type="term" value="C:plasma membrane"/>
    <property type="evidence" value="ECO:0007669"/>
    <property type="project" value="TreeGrafter"/>
</dbReference>
<evidence type="ECO:0000259" key="3">
    <source>
        <dbReference type="SMART" id="SM00278"/>
    </source>
</evidence>
<evidence type="ECO:0000313" key="4">
    <source>
        <dbReference type="EMBL" id="TRY90923.1"/>
    </source>
</evidence>
<dbReference type="GO" id="GO:0006281">
    <property type="term" value="P:DNA repair"/>
    <property type="evidence" value="ECO:0007669"/>
    <property type="project" value="InterPro"/>
</dbReference>
<dbReference type="EMBL" id="SRMA01025788">
    <property type="protein sequence ID" value="TRY90923.1"/>
    <property type="molecule type" value="Genomic_DNA"/>
</dbReference>
<dbReference type="InterPro" id="IPR004509">
    <property type="entry name" value="Competence_ComEA_HhH"/>
</dbReference>
<proteinExistence type="predicted"/>
<dbReference type="Gene3D" id="3.60.10.10">
    <property type="entry name" value="Endonuclease/exonuclease/phosphatase"/>
    <property type="match status" value="1"/>
</dbReference>
<evidence type="ECO:0000256" key="2">
    <source>
        <dbReference type="SAM" id="MobiDB-lite"/>
    </source>
</evidence>
<feature type="region of interest" description="Disordered" evidence="2">
    <location>
        <begin position="192"/>
        <end position="221"/>
    </location>
</feature>
<dbReference type="OrthoDB" id="6237065at2759"/>
<comment type="caution">
    <text evidence="4">The sequence shown here is derived from an EMBL/GenBank/DDBJ whole genome shotgun (WGS) entry which is preliminary data.</text>
</comment>
<dbReference type="Proteomes" id="UP000316079">
    <property type="component" value="Unassembled WGS sequence"/>
</dbReference>
<feature type="compositionally biased region" description="Low complexity" evidence="2">
    <location>
        <begin position="104"/>
        <end position="114"/>
    </location>
</feature>
<dbReference type="PANTHER" id="PTHR21180:SF32">
    <property type="entry name" value="ENDONUCLEASE_EXONUCLEASE_PHOSPHATASE FAMILY DOMAIN-CONTAINING PROTEIN 1"/>
    <property type="match status" value="1"/>
</dbReference>
<feature type="domain" description="Helix-hairpin-helix DNA-binding motif class 1" evidence="3">
    <location>
        <begin position="49"/>
        <end position="68"/>
    </location>
</feature>
<dbReference type="InterPro" id="IPR003583">
    <property type="entry name" value="Hlx-hairpin-Hlx_DNA-bd_motif"/>
</dbReference>
<feature type="domain" description="Helix-hairpin-helix DNA-binding motif class 1" evidence="3">
    <location>
        <begin position="135"/>
        <end position="154"/>
    </location>
</feature>
<organism evidence="4 5">
    <name type="scientific">Danionella cerebrum</name>
    <dbReference type="NCBI Taxonomy" id="2873325"/>
    <lineage>
        <taxon>Eukaryota</taxon>
        <taxon>Metazoa</taxon>
        <taxon>Chordata</taxon>
        <taxon>Craniata</taxon>
        <taxon>Vertebrata</taxon>
        <taxon>Euteleostomi</taxon>
        <taxon>Actinopterygii</taxon>
        <taxon>Neopterygii</taxon>
        <taxon>Teleostei</taxon>
        <taxon>Ostariophysi</taxon>
        <taxon>Cypriniformes</taxon>
        <taxon>Danionidae</taxon>
        <taxon>Danioninae</taxon>
        <taxon>Danionella</taxon>
    </lineage>
</organism>